<keyword evidence="4" id="KW-1185">Reference proteome</keyword>
<feature type="coiled-coil region" evidence="1">
    <location>
        <begin position="386"/>
        <end position="413"/>
    </location>
</feature>
<gene>
    <name evidence="3" type="ORF">MYCGRDRAFT_91272</name>
</gene>
<dbReference type="HOGENOM" id="CLU_276490_0_0_1"/>
<dbReference type="KEGG" id="ztr:MYCGRDRAFT_91272"/>
<dbReference type="EMBL" id="CM001197">
    <property type="protein sequence ID" value="EGP90212.1"/>
    <property type="molecule type" value="Genomic_DNA"/>
</dbReference>
<reference evidence="3 4" key="1">
    <citation type="journal article" date="2011" name="PLoS Genet.">
        <title>Finished genome of the fungal wheat pathogen Mycosphaerella graminicola reveals dispensome structure, chromosome plasticity, and stealth pathogenesis.</title>
        <authorList>
            <person name="Goodwin S.B."/>
            <person name="Ben M'barek S."/>
            <person name="Dhillon B."/>
            <person name="Wittenberg A.H.J."/>
            <person name="Crane C.F."/>
            <person name="Hane J.K."/>
            <person name="Foster A.J."/>
            <person name="Van der Lee T.A.J."/>
            <person name="Grimwood J."/>
            <person name="Aerts A."/>
            <person name="Antoniw J."/>
            <person name="Bailey A."/>
            <person name="Bluhm B."/>
            <person name="Bowler J."/>
            <person name="Bristow J."/>
            <person name="van der Burgt A."/>
            <person name="Canto-Canche B."/>
            <person name="Churchill A.C.L."/>
            <person name="Conde-Ferraez L."/>
            <person name="Cools H.J."/>
            <person name="Coutinho P.M."/>
            <person name="Csukai M."/>
            <person name="Dehal P."/>
            <person name="De Wit P."/>
            <person name="Donzelli B."/>
            <person name="van de Geest H.C."/>
            <person name="van Ham R.C.H.J."/>
            <person name="Hammond-Kosack K.E."/>
            <person name="Henrissat B."/>
            <person name="Kilian A."/>
            <person name="Kobayashi A.K."/>
            <person name="Koopmann E."/>
            <person name="Kourmpetis Y."/>
            <person name="Kuzniar A."/>
            <person name="Lindquist E."/>
            <person name="Lombard V."/>
            <person name="Maliepaard C."/>
            <person name="Martins N."/>
            <person name="Mehrabi R."/>
            <person name="Nap J.P.H."/>
            <person name="Ponomarenko A."/>
            <person name="Rudd J.J."/>
            <person name="Salamov A."/>
            <person name="Schmutz J."/>
            <person name="Schouten H.J."/>
            <person name="Shapiro H."/>
            <person name="Stergiopoulos I."/>
            <person name="Torriani S.F.F."/>
            <person name="Tu H."/>
            <person name="de Vries R.P."/>
            <person name="Waalwijk C."/>
            <person name="Ware S.B."/>
            <person name="Wiebenga A."/>
            <person name="Zwiers L.-H."/>
            <person name="Oliver R.P."/>
            <person name="Grigoriev I.V."/>
            <person name="Kema G.H.J."/>
        </authorList>
    </citation>
    <scope>NUCLEOTIDE SEQUENCE [LARGE SCALE GENOMIC DNA]</scope>
    <source>
        <strain evidence="4">CBS 115943 / IPO323</strain>
    </source>
</reference>
<dbReference type="PANTHER" id="PTHR36681:SF3">
    <property type="entry name" value="NUCLEAR GTPASE, GERMINAL CENTER-ASSOCIATED, TANDEM DUPLICATE 3"/>
    <property type="match status" value="1"/>
</dbReference>
<dbReference type="AlphaFoldDB" id="F9X4Y8"/>
<evidence type="ECO:0000256" key="1">
    <source>
        <dbReference type="SAM" id="Coils"/>
    </source>
</evidence>
<feature type="region of interest" description="Disordered" evidence="2">
    <location>
        <begin position="1"/>
        <end position="28"/>
    </location>
</feature>
<protein>
    <submittedName>
        <fullName evidence="3">Uncharacterized protein</fullName>
    </submittedName>
</protein>
<dbReference type="SUPFAM" id="SSF52540">
    <property type="entry name" value="P-loop containing nucleoside triphosphate hydrolases"/>
    <property type="match status" value="1"/>
</dbReference>
<dbReference type="Gene3D" id="3.40.50.300">
    <property type="entry name" value="P-loop containing nucleotide triphosphate hydrolases"/>
    <property type="match status" value="1"/>
</dbReference>
<proteinExistence type="predicted"/>
<organism evidence="3 4">
    <name type="scientific">Zymoseptoria tritici (strain CBS 115943 / IPO323)</name>
    <name type="common">Speckled leaf blotch fungus</name>
    <name type="synonym">Septoria tritici</name>
    <dbReference type="NCBI Taxonomy" id="336722"/>
    <lineage>
        <taxon>Eukaryota</taxon>
        <taxon>Fungi</taxon>
        <taxon>Dikarya</taxon>
        <taxon>Ascomycota</taxon>
        <taxon>Pezizomycotina</taxon>
        <taxon>Dothideomycetes</taxon>
        <taxon>Dothideomycetidae</taxon>
        <taxon>Mycosphaerellales</taxon>
        <taxon>Mycosphaerellaceae</taxon>
        <taxon>Zymoseptoria</taxon>
    </lineage>
</organism>
<keyword evidence="1" id="KW-0175">Coiled coil</keyword>
<dbReference type="PANTHER" id="PTHR36681">
    <property type="entry name" value="NUCLEAR GTPASE, GERMINAL CENTER-ASSOCIATED, TANDEM DUPLICATE 3"/>
    <property type="match status" value="1"/>
</dbReference>
<evidence type="ECO:0000313" key="4">
    <source>
        <dbReference type="Proteomes" id="UP000008062"/>
    </source>
</evidence>
<dbReference type="OMA" id="LAICHIG"/>
<feature type="compositionally biased region" description="Basic residues" evidence="2">
    <location>
        <begin position="1074"/>
        <end position="1088"/>
    </location>
</feature>
<dbReference type="OrthoDB" id="5425061at2759"/>
<dbReference type="RefSeq" id="XP_003855236.1">
    <property type="nucleotide sequence ID" value="XM_003855188.1"/>
</dbReference>
<evidence type="ECO:0000256" key="2">
    <source>
        <dbReference type="SAM" id="MobiDB-lite"/>
    </source>
</evidence>
<dbReference type="GeneID" id="13400309"/>
<accession>F9X4Y8</accession>
<dbReference type="InterPro" id="IPR027417">
    <property type="entry name" value="P-loop_NTPase"/>
</dbReference>
<feature type="compositionally biased region" description="Basic residues" evidence="2">
    <location>
        <begin position="1115"/>
        <end position="1134"/>
    </location>
</feature>
<feature type="region of interest" description="Disordered" evidence="2">
    <location>
        <begin position="1065"/>
        <end position="1151"/>
    </location>
</feature>
<dbReference type="eggNOG" id="ENOG502SH2S">
    <property type="taxonomic scope" value="Eukaryota"/>
</dbReference>
<dbReference type="Pfam" id="PF09428">
    <property type="entry name" value="DUF2011"/>
    <property type="match status" value="1"/>
</dbReference>
<sequence>MAGYKRRRAESVDLVTAESVSEADEPRHNQANEEFVPLVVTAPEAVQLELDVDKLNKRLADGMNSSGFKDPSTEKIRELIKAALCKIEVSEVMIGLSGNMGGGKSATMNSFFGVGKIAREGANGFSCTLSSNKFCNAKDDQPLEFQAEVFFFDGPQRRELLAGLLQDYRRFSASDDSVDADDRVESSPERLMAVEQTLLSLLCNRAEWSDLESIQKLLSEPDNDESLLLTLERHVYDSIQTASKQTQTVLVNADKPRQLQTVLGSFVTEGTNIRKPKHSLAPMVSLVEYRFKNPMLATGASFIDTPGVSDPNPFRRKSAEIHAPKITHALIMVDVSRAGSESVVWDEIIRHSHLGTGRVMLVVTKTDSWQKDGELEMDDPHDVDMANTLQSEMEDVKQARDELKERLKDYTGADPPEAVPVELAAQAKKLSLFYKHKERLLTRHNLLVRNEQVKTALTNKMSRKLASIGSVPIFMVGNKAYQAYLEGFEAGDGPALTLEETGLPELRRHVAMLPNALRLNAIDVRHTRISRMMARVNAFGDQQEMASKGHVVALISDTDNIKKSIDVSFARLENELKRRFLDVLRRHEQPWLDAVQVKVKKWLAENGVTPFLTLMRVGGVRGPGRHGKIDMIEELLQLYRRDFPRACTAPAHDAIAKWQGETRVEIDRHFDDMVKKVQDACKGRSVDANDFLVAVQALRNAFEDNYSLVGVALKNTIGTVQTNTTVKCGTNYIAKEMRRIFGEIYLLRNGDDRPKMQRKLMQISYPKQRPPAFIQATSISGPGGIWHAVVTAAKSEVAKGIGEQNDALHSALDIFTDAVKDDFEETFADKFKPSDEELTLRNAMKKMSLVMEKSVRNDMAGRVKALRAGNFVSGELPKIVYFSPAITIGVEQFYDFSLSSQPGMERVVDRSELLSDASPPPPSPNIDELKHLDQFEYVSHKAETNGDIAMEDEEELDFCLFAPSSTGQVQSKAAVSKIRLASPDASNATPSFVVPSRDVSYYFTDTLQPDERQTFEVAAVSGQDVISHSHSIWPGCTYEWRVLHVKPTKKQRQALARCDALYAKPDEPSESVSKRTRPGKQSRLKIRAKQAAIRAEEEERRKAAELKEAAEREKRTRRNREKQQKKRSREKAKKAGTGTSEGNDGQESQPD</sequence>
<dbReference type="VEuPathDB" id="FungiDB:ZTRI_2.1224"/>
<dbReference type="InterPro" id="IPR018555">
    <property type="entry name" value="C630.06c-like"/>
</dbReference>
<feature type="compositionally biased region" description="Basic and acidic residues" evidence="2">
    <location>
        <begin position="1094"/>
        <end position="1114"/>
    </location>
</feature>
<dbReference type="Proteomes" id="UP000008062">
    <property type="component" value="Chromosome 2"/>
</dbReference>
<feature type="compositionally biased region" description="Polar residues" evidence="2">
    <location>
        <begin position="1137"/>
        <end position="1151"/>
    </location>
</feature>
<name>F9X4Y8_ZYMTI</name>
<dbReference type="InParanoid" id="F9X4Y8"/>
<evidence type="ECO:0000313" key="3">
    <source>
        <dbReference type="EMBL" id="EGP90212.1"/>
    </source>
</evidence>